<feature type="compositionally biased region" description="Basic and acidic residues" evidence="1">
    <location>
        <begin position="54"/>
        <end position="70"/>
    </location>
</feature>
<evidence type="ECO:0000313" key="3">
    <source>
        <dbReference type="Proteomes" id="UP000007305"/>
    </source>
</evidence>
<name>A0A804NUP0_MAIZE</name>
<dbReference type="EnsemblPlants" id="Zm00001eb187640_T001">
    <property type="protein sequence ID" value="Zm00001eb187640_P001"/>
    <property type="gene ID" value="Zm00001eb187640"/>
</dbReference>
<reference evidence="3" key="1">
    <citation type="journal article" date="2009" name="Science">
        <title>The B73 maize genome: complexity, diversity, and dynamics.</title>
        <authorList>
            <person name="Schnable P.S."/>
            <person name="Ware D."/>
            <person name="Fulton R.S."/>
            <person name="Stein J.C."/>
            <person name="Wei F."/>
            <person name="Pasternak S."/>
            <person name="Liang C."/>
            <person name="Zhang J."/>
            <person name="Fulton L."/>
            <person name="Graves T.A."/>
            <person name="Minx P."/>
            <person name="Reily A.D."/>
            <person name="Courtney L."/>
            <person name="Kruchowski S.S."/>
            <person name="Tomlinson C."/>
            <person name="Strong C."/>
            <person name="Delehaunty K."/>
            <person name="Fronick C."/>
            <person name="Courtney B."/>
            <person name="Rock S.M."/>
            <person name="Belter E."/>
            <person name="Du F."/>
            <person name="Kim K."/>
            <person name="Abbott R.M."/>
            <person name="Cotton M."/>
            <person name="Levy A."/>
            <person name="Marchetto P."/>
            <person name="Ochoa K."/>
            <person name="Jackson S.M."/>
            <person name="Gillam B."/>
            <person name="Chen W."/>
            <person name="Yan L."/>
            <person name="Higginbotham J."/>
            <person name="Cardenas M."/>
            <person name="Waligorski J."/>
            <person name="Applebaum E."/>
            <person name="Phelps L."/>
            <person name="Falcone J."/>
            <person name="Kanchi K."/>
            <person name="Thane T."/>
            <person name="Scimone A."/>
            <person name="Thane N."/>
            <person name="Henke J."/>
            <person name="Wang T."/>
            <person name="Ruppert J."/>
            <person name="Shah N."/>
            <person name="Rotter K."/>
            <person name="Hodges J."/>
            <person name="Ingenthron E."/>
            <person name="Cordes M."/>
            <person name="Kohlberg S."/>
            <person name="Sgro J."/>
            <person name="Delgado B."/>
            <person name="Mead K."/>
            <person name="Chinwalla A."/>
            <person name="Leonard S."/>
            <person name="Crouse K."/>
            <person name="Collura K."/>
            <person name="Kudrna D."/>
            <person name="Currie J."/>
            <person name="He R."/>
            <person name="Angelova A."/>
            <person name="Rajasekar S."/>
            <person name="Mueller T."/>
            <person name="Lomeli R."/>
            <person name="Scara G."/>
            <person name="Ko A."/>
            <person name="Delaney K."/>
            <person name="Wissotski M."/>
            <person name="Lopez G."/>
            <person name="Campos D."/>
            <person name="Braidotti M."/>
            <person name="Ashley E."/>
            <person name="Golser W."/>
            <person name="Kim H."/>
            <person name="Lee S."/>
            <person name="Lin J."/>
            <person name="Dujmic Z."/>
            <person name="Kim W."/>
            <person name="Talag J."/>
            <person name="Zuccolo A."/>
            <person name="Fan C."/>
            <person name="Sebastian A."/>
            <person name="Kramer M."/>
            <person name="Spiegel L."/>
            <person name="Nascimento L."/>
            <person name="Zutavern T."/>
            <person name="Miller B."/>
            <person name="Ambroise C."/>
            <person name="Muller S."/>
            <person name="Spooner W."/>
            <person name="Narechania A."/>
            <person name="Ren L."/>
            <person name="Wei S."/>
            <person name="Kumari S."/>
            <person name="Faga B."/>
            <person name="Levy M.J."/>
            <person name="McMahan L."/>
            <person name="Van Buren P."/>
            <person name="Vaughn M.W."/>
            <person name="Ying K."/>
            <person name="Yeh C.-T."/>
            <person name="Emrich S.J."/>
            <person name="Jia Y."/>
            <person name="Kalyanaraman A."/>
            <person name="Hsia A.-P."/>
            <person name="Barbazuk W.B."/>
            <person name="Baucom R.S."/>
            <person name="Brutnell T.P."/>
            <person name="Carpita N.C."/>
            <person name="Chaparro C."/>
            <person name="Chia J.-M."/>
            <person name="Deragon J.-M."/>
            <person name="Estill J.C."/>
            <person name="Fu Y."/>
            <person name="Jeddeloh J.A."/>
            <person name="Han Y."/>
            <person name="Lee H."/>
            <person name="Li P."/>
            <person name="Lisch D.R."/>
            <person name="Liu S."/>
            <person name="Liu Z."/>
            <person name="Nagel D.H."/>
            <person name="McCann M.C."/>
            <person name="SanMiguel P."/>
            <person name="Myers A.M."/>
            <person name="Nettleton D."/>
            <person name="Nguyen J."/>
            <person name="Penning B.W."/>
            <person name="Ponnala L."/>
            <person name="Schneider K.L."/>
            <person name="Schwartz D.C."/>
            <person name="Sharma A."/>
            <person name="Soderlund C."/>
            <person name="Springer N.M."/>
            <person name="Sun Q."/>
            <person name="Wang H."/>
            <person name="Waterman M."/>
            <person name="Westerman R."/>
            <person name="Wolfgruber T.K."/>
            <person name="Yang L."/>
            <person name="Yu Y."/>
            <person name="Zhang L."/>
            <person name="Zhou S."/>
            <person name="Zhu Q."/>
            <person name="Bennetzen J.L."/>
            <person name="Dawe R.K."/>
            <person name="Jiang J."/>
            <person name="Jiang N."/>
            <person name="Presting G.G."/>
            <person name="Wessler S.R."/>
            <person name="Aluru S."/>
            <person name="Martienssen R.A."/>
            <person name="Clifton S.W."/>
            <person name="McCombie W.R."/>
            <person name="Wing R.A."/>
            <person name="Wilson R.K."/>
        </authorList>
    </citation>
    <scope>NUCLEOTIDE SEQUENCE [LARGE SCALE GENOMIC DNA]</scope>
    <source>
        <strain evidence="3">cv. B73</strain>
    </source>
</reference>
<dbReference type="AlphaFoldDB" id="A0A804NUP0"/>
<sequence length="116" mass="13133">MYLGLSRGLGGRSRGEAWTRDARAWAWAMEMERGERLGCELGSGLECWRKWERGARRSRSRGDGDEEGSRRLRGQSVTLRGKRSEGCFAAVALCVPLLRLDRRRIYNCHCQVAATS</sequence>
<reference evidence="2" key="2">
    <citation type="submission" date="2019-07" db="EMBL/GenBank/DDBJ databases">
        <authorList>
            <person name="Seetharam A."/>
            <person name="Woodhouse M."/>
            <person name="Cannon E."/>
        </authorList>
    </citation>
    <scope>NUCLEOTIDE SEQUENCE [LARGE SCALE GENOMIC DNA]</scope>
    <source>
        <strain evidence="2">cv. B73</strain>
    </source>
</reference>
<evidence type="ECO:0000313" key="2">
    <source>
        <dbReference type="EnsemblPlants" id="Zm00001eb187640_P001"/>
    </source>
</evidence>
<protein>
    <submittedName>
        <fullName evidence="2">Uncharacterized protein</fullName>
    </submittedName>
</protein>
<dbReference type="Proteomes" id="UP000007305">
    <property type="component" value="Chromosome 4"/>
</dbReference>
<dbReference type="Gramene" id="Zm00001eb187640_T001">
    <property type="protein sequence ID" value="Zm00001eb187640_P001"/>
    <property type="gene ID" value="Zm00001eb187640"/>
</dbReference>
<dbReference type="InParanoid" id="A0A804NUP0"/>
<keyword evidence="3" id="KW-1185">Reference proteome</keyword>
<proteinExistence type="predicted"/>
<feature type="region of interest" description="Disordered" evidence="1">
    <location>
        <begin position="54"/>
        <end position="75"/>
    </location>
</feature>
<accession>A0A804NUP0</accession>
<organism evidence="2 3">
    <name type="scientific">Zea mays</name>
    <name type="common">Maize</name>
    <dbReference type="NCBI Taxonomy" id="4577"/>
    <lineage>
        <taxon>Eukaryota</taxon>
        <taxon>Viridiplantae</taxon>
        <taxon>Streptophyta</taxon>
        <taxon>Embryophyta</taxon>
        <taxon>Tracheophyta</taxon>
        <taxon>Spermatophyta</taxon>
        <taxon>Magnoliopsida</taxon>
        <taxon>Liliopsida</taxon>
        <taxon>Poales</taxon>
        <taxon>Poaceae</taxon>
        <taxon>PACMAD clade</taxon>
        <taxon>Panicoideae</taxon>
        <taxon>Andropogonodae</taxon>
        <taxon>Andropogoneae</taxon>
        <taxon>Tripsacinae</taxon>
        <taxon>Zea</taxon>
    </lineage>
</organism>
<evidence type="ECO:0000256" key="1">
    <source>
        <dbReference type="SAM" id="MobiDB-lite"/>
    </source>
</evidence>
<reference evidence="2" key="3">
    <citation type="submission" date="2021-05" db="UniProtKB">
        <authorList>
            <consortium name="EnsemblPlants"/>
        </authorList>
    </citation>
    <scope>IDENTIFICATION</scope>
    <source>
        <strain evidence="2">cv. B73</strain>
    </source>
</reference>